<dbReference type="OrthoDB" id="432528at2759"/>
<sequence length="112" mass="12363">MRVERASAMAGPRDRGELVGQDSADKGRRFNLGVLTSWDPSLKTLCKMAALQYCLDPSCLPCDIRSAGVWGPSFTTAVSVLQPEEVGAGSHDNQQQYQLVDRLPWLNEFRHG</sequence>
<dbReference type="Proteomes" id="UP001152622">
    <property type="component" value="Chromosome 5"/>
</dbReference>
<evidence type="ECO:0000313" key="2">
    <source>
        <dbReference type="EMBL" id="KAJ8361431.1"/>
    </source>
</evidence>
<reference evidence="2" key="1">
    <citation type="journal article" date="2023" name="Science">
        <title>Genome structures resolve the early diversification of teleost fishes.</title>
        <authorList>
            <person name="Parey E."/>
            <person name="Louis A."/>
            <person name="Montfort J."/>
            <person name="Bouchez O."/>
            <person name="Roques C."/>
            <person name="Iampietro C."/>
            <person name="Lluch J."/>
            <person name="Castinel A."/>
            <person name="Donnadieu C."/>
            <person name="Desvignes T."/>
            <person name="Floi Bucao C."/>
            <person name="Jouanno E."/>
            <person name="Wen M."/>
            <person name="Mejri S."/>
            <person name="Dirks R."/>
            <person name="Jansen H."/>
            <person name="Henkel C."/>
            <person name="Chen W.J."/>
            <person name="Zahm M."/>
            <person name="Cabau C."/>
            <person name="Klopp C."/>
            <person name="Thompson A.W."/>
            <person name="Robinson-Rechavi M."/>
            <person name="Braasch I."/>
            <person name="Lecointre G."/>
            <person name="Bobe J."/>
            <person name="Postlethwait J.H."/>
            <person name="Berthelot C."/>
            <person name="Roest Crollius H."/>
            <person name="Guiguen Y."/>
        </authorList>
    </citation>
    <scope>NUCLEOTIDE SEQUENCE</scope>
    <source>
        <strain evidence="2">WJC10195</strain>
    </source>
</reference>
<organism evidence="2 3">
    <name type="scientific">Synaphobranchus kaupii</name>
    <name type="common">Kaup's arrowtooth eel</name>
    <dbReference type="NCBI Taxonomy" id="118154"/>
    <lineage>
        <taxon>Eukaryota</taxon>
        <taxon>Metazoa</taxon>
        <taxon>Chordata</taxon>
        <taxon>Craniata</taxon>
        <taxon>Vertebrata</taxon>
        <taxon>Euteleostomi</taxon>
        <taxon>Actinopterygii</taxon>
        <taxon>Neopterygii</taxon>
        <taxon>Teleostei</taxon>
        <taxon>Anguilliformes</taxon>
        <taxon>Synaphobranchidae</taxon>
        <taxon>Synaphobranchus</taxon>
    </lineage>
</organism>
<dbReference type="AlphaFoldDB" id="A0A9Q1FM48"/>
<dbReference type="EMBL" id="JAINUF010000005">
    <property type="protein sequence ID" value="KAJ8361431.1"/>
    <property type="molecule type" value="Genomic_DNA"/>
</dbReference>
<gene>
    <name evidence="2" type="ORF">SKAU_G00179560</name>
</gene>
<protein>
    <submittedName>
        <fullName evidence="2">Uncharacterized protein</fullName>
    </submittedName>
</protein>
<feature type="compositionally biased region" description="Basic and acidic residues" evidence="1">
    <location>
        <begin position="12"/>
        <end position="22"/>
    </location>
</feature>
<proteinExistence type="predicted"/>
<feature type="region of interest" description="Disordered" evidence="1">
    <location>
        <begin position="1"/>
        <end position="22"/>
    </location>
</feature>
<keyword evidence="3" id="KW-1185">Reference proteome</keyword>
<evidence type="ECO:0000256" key="1">
    <source>
        <dbReference type="SAM" id="MobiDB-lite"/>
    </source>
</evidence>
<name>A0A9Q1FM48_SYNKA</name>
<comment type="caution">
    <text evidence="2">The sequence shown here is derived from an EMBL/GenBank/DDBJ whole genome shotgun (WGS) entry which is preliminary data.</text>
</comment>
<accession>A0A9Q1FM48</accession>
<evidence type="ECO:0000313" key="3">
    <source>
        <dbReference type="Proteomes" id="UP001152622"/>
    </source>
</evidence>